<keyword evidence="3" id="KW-1185">Reference proteome</keyword>
<feature type="region of interest" description="Disordered" evidence="1">
    <location>
        <begin position="1"/>
        <end position="46"/>
    </location>
</feature>
<evidence type="ECO:0000313" key="3">
    <source>
        <dbReference type="Proteomes" id="UP001187192"/>
    </source>
</evidence>
<evidence type="ECO:0000313" key="2">
    <source>
        <dbReference type="EMBL" id="GMN42609.1"/>
    </source>
</evidence>
<dbReference type="EMBL" id="BTGU01000014">
    <property type="protein sequence ID" value="GMN42609.1"/>
    <property type="molecule type" value="Genomic_DNA"/>
</dbReference>
<dbReference type="Proteomes" id="UP001187192">
    <property type="component" value="Unassembled WGS sequence"/>
</dbReference>
<feature type="compositionally biased region" description="Polar residues" evidence="1">
    <location>
        <begin position="1"/>
        <end position="11"/>
    </location>
</feature>
<comment type="caution">
    <text evidence="2">The sequence shown here is derived from an EMBL/GenBank/DDBJ whole genome shotgun (WGS) entry which is preliminary data.</text>
</comment>
<dbReference type="AlphaFoldDB" id="A0AA88DHY6"/>
<name>A0AA88DHY6_FICCA</name>
<sequence>MSRLAEQNTRRAPSRQYIPEAKGPRSPCPTCHILSDTSPISGRRRLPTPAARHIATRRHLPWQGLSLLTPAAVTLSPPRPVAWRHCRPTRVQVRATSSTWVIP</sequence>
<reference evidence="2" key="1">
    <citation type="submission" date="2023-07" db="EMBL/GenBank/DDBJ databases">
        <title>draft genome sequence of fig (Ficus carica).</title>
        <authorList>
            <person name="Takahashi T."/>
            <person name="Nishimura K."/>
        </authorList>
    </citation>
    <scope>NUCLEOTIDE SEQUENCE</scope>
</reference>
<accession>A0AA88DHY6</accession>
<organism evidence="2 3">
    <name type="scientific">Ficus carica</name>
    <name type="common">Common fig</name>
    <dbReference type="NCBI Taxonomy" id="3494"/>
    <lineage>
        <taxon>Eukaryota</taxon>
        <taxon>Viridiplantae</taxon>
        <taxon>Streptophyta</taxon>
        <taxon>Embryophyta</taxon>
        <taxon>Tracheophyta</taxon>
        <taxon>Spermatophyta</taxon>
        <taxon>Magnoliopsida</taxon>
        <taxon>eudicotyledons</taxon>
        <taxon>Gunneridae</taxon>
        <taxon>Pentapetalae</taxon>
        <taxon>rosids</taxon>
        <taxon>fabids</taxon>
        <taxon>Rosales</taxon>
        <taxon>Moraceae</taxon>
        <taxon>Ficeae</taxon>
        <taxon>Ficus</taxon>
    </lineage>
</organism>
<proteinExistence type="predicted"/>
<protein>
    <submittedName>
        <fullName evidence="2">Uncharacterized protein</fullName>
    </submittedName>
</protein>
<evidence type="ECO:0000256" key="1">
    <source>
        <dbReference type="SAM" id="MobiDB-lite"/>
    </source>
</evidence>
<gene>
    <name evidence="2" type="ORF">TIFTF001_011835</name>
</gene>